<gene>
    <name evidence="3" type="ORF">HLY00_856</name>
</gene>
<dbReference type="RefSeq" id="WP_178360467.1">
    <property type="nucleotide sequence ID" value="NZ_JABFYL010000041.1"/>
</dbReference>
<dbReference type="AlphaFoldDB" id="A0A850PNH8"/>
<dbReference type="EMBL" id="JABFYL010000041">
    <property type="protein sequence ID" value="NVN52188.1"/>
    <property type="molecule type" value="Genomic_DNA"/>
</dbReference>
<dbReference type="Proteomes" id="UP000570517">
    <property type="component" value="Unassembled WGS sequence"/>
</dbReference>
<sequence>MAALLQNSKKLAVVGFGALAVSVGALTFGAGTAGADPNDPSMVEVGGDGVVNSRQSAAIAGGDYCTASPGTLSTASTITSDIGTPTQKAEESGPEWVGSRGWQAVGISPSDPWGGAFDPRNTSTGPQCGPGSASGF</sequence>
<keyword evidence="4" id="KW-1185">Reference proteome</keyword>
<evidence type="ECO:0000313" key="3">
    <source>
        <dbReference type="EMBL" id="NVN52188.1"/>
    </source>
</evidence>
<organism evidence="3 4">
    <name type="scientific">Mycolicibacterium hippocampi</name>
    <dbReference type="NCBI Taxonomy" id="659824"/>
    <lineage>
        <taxon>Bacteria</taxon>
        <taxon>Bacillati</taxon>
        <taxon>Actinomycetota</taxon>
        <taxon>Actinomycetes</taxon>
        <taxon>Mycobacteriales</taxon>
        <taxon>Mycobacteriaceae</taxon>
        <taxon>Mycolicibacterium</taxon>
    </lineage>
</organism>
<comment type="caution">
    <text evidence="3">The sequence shown here is derived from an EMBL/GenBank/DDBJ whole genome shotgun (WGS) entry which is preliminary data.</text>
</comment>
<protein>
    <submittedName>
        <fullName evidence="3">Uncharacterized protein</fullName>
    </submittedName>
</protein>
<proteinExistence type="predicted"/>
<feature type="region of interest" description="Disordered" evidence="1">
    <location>
        <begin position="78"/>
        <end position="136"/>
    </location>
</feature>
<name>A0A850PNH8_9MYCO</name>
<evidence type="ECO:0000256" key="2">
    <source>
        <dbReference type="SAM" id="SignalP"/>
    </source>
</evidence>
<accession>A0A850PNH8</accession>
<evidence type="ECO:0000313" key="4">
    <source>
        <dbReference type="Proteomes" id="UP000570517"/>
    </source>
</evidence>
<keyword evidence="2" id="KW-0732">Signal</keyword>
<feature type="compositionally biased region" description="Polar residues" evidence="1">
    <location>
        <begin position="78"/>
        <end position="87"/>
    </location>
</feature>
<feature type="signal peptide" evidence="2">
    <location>
        <begin position="1"/>
        <end position="35"/>
    </location>
</feature>
<reference evidence="3 4" key="1">
    <citation type="submission" date="2020-05" db="EMBL/GenBank/DDBJ databases">
        <title>Draft genome sequence of Mycobacterium hippocampi DL, isolated from European seabass, Dicentrarchus labrax, reared in fish farms.</title>
        <authorList>
            <person name="Stathopoulou P."/>
            <person name="Asimakis E."/>
            <person name="Tzokas K."/>
            <person name="Batargias C."/>
            <person name="Tsiamis G."/>
        </authorList>
    </citation>
    <scope>NUCLEOTIDE SEQUENCE [LARGE SCALE GENOMIC DNA]</scope>
    <source>
        <strain evidence="3 4">DL</strain>
    </source>
</reference>
<feature type="chain" id="PRO_5032880545" evidence="2">
    <location>
        <begin position="36"/>
        <end position="136"/>
    </location>
</feature>
<evidence type="ECO:0000256" key="1">
    <source>
        <dbReference type="SAM" id="MobiDB-lite"/>
    </source>
</evidence>